<accession>A0A1I3GY99</accession>
<feature type="coiled-coil region" evidence="1">
    <location>
        <begin position="117"/>
        <end position="226"/>
    </location>
</feature>
<name>A0A1I3GY99_9PLAN</name>
<keyword evidence="3" id="KW-0472">Membrane</keyword>
<evidence type="ECO:0000256" key="3">
    <source>
        <dbReference type="SAM" id="Phobius"/>
    </source>
</evidence>
<sequence length="505" mass="56561">MASTKPTAVHFSLVIFVMSTLILALVCYLNYKEFTVAKLAAAAAADKSARSDADLRTALDEMTQIKRKLGYPDFEAIGTEADTSPNTVSGALNRDLALYGREQVQPSPANPSVAATLQSLRSALNAAEAHVRERQSELVNVQTELAQEQAAHTKKMSEIQTSQSSSEEQLQELVAQKNELVSEKDREIAKWRDEFRREQREKESLRDELDALRKQKETEIREFESVVGYLREKLNSLEDLSFDKADGQIVRVDNTTRAVWINLGSDDGLRSQVAFSVYTRNHNGFGRGNADIKAKIEVTKIRGPHLAEARILQEDLARPIQALDPIYSPAWSKGLKEYFSFVGVLDMNGDEKSDRELLHTVLQNSGAGVELEIDDAGNRVPEGGQLSVKSKFLIIGKIEDPADYPGSDTQKQEEVRKVIQEYTDLTKEAMRKGIKVVSFRDFLNYMGYEQQQRLFNTDSRGFNLKTGTEKTPVEDFDADNRLSVPNPSKRFKADGSLNKPLPKPQ</sequence>
<reference evidence="5" key="1">
    <citation type="submission" date="2016-10" db="EMBL/GenBank/DDBJ databases">
        <authorList>
            <person name="Varghese N."/>
            <person name="Submissions S."/>
        </authorList>
    </citation>
    <scope>NUCLEOTIDE SEQUENCE [LARGE SCALE GENOMIC DNA]</scope>
    <source>
        <strain evidence="5">DSM 26348</strain>
    </source>
</reference>
<dbReference type="Gene3D" id="1.10.287.2610">
    <property type="match status" value="1"/>
</dbReference>
<dbReference type="AlphaFoldDB" id="A0A1I3GY99"/>
<proteinExistence type="predicted"/>
<organism evidence="4 5">
    <name type="scientific">Planctomicrobium piriforme</name>
    <dbReference type="NCBI Taxonomy" id="1576369"/>
    <lineage>
        <taxon>Bacteria</taxon>
        <taxon>Pseudomonadati</taxon>
        <taxon>Planctomycetota</taxon>
        <taxon>Planctomycetia</taxon>
        <taxon>Planctomycetales</taxon>
        <taxon>Planctomycetaceae</taxon>
        <taxon>Planctomicrobium</taxon>
    </lineage>
</organism>
<evidence type="ECO:0000256" key="2">
    <source>
        <dbReference type="SAM" id="MobiDB-lite"/>
    </source>
</evidence>
<evidence type="ECO:0000256" key="1">
    <source>
        <dbReference type="SAM" id="Coils"/>
    </source>
</evidence>
<dbReference type="Proteomes" id="UP000199518">
    <property type="component" value="Unassembled WGS sequence"/>
</dbReference>
<keyword evidence="3" id="KW-1133">Transmembrane helix</keyword>
<evidence type="ECO:0000313" key="4">
    <source>
        <dbReference type="EMBL" id="SFI28505.1"/>
    </source>
</evidence>
<keyword evidence="1" id="KW-0175">Coiled coil</keyword>
<dbReference type="EMBL" id="FOQD01000007">
    <property type="protein sequence ID" value="SFI28505.1"/>
    <property type="molecule type" value="Genomic_DNA"/>
</dbReference>
<feature type="region of interest" description="Disordered" evidence="2">
    <location>
        <begin position="466"/>
        <end position="505"/>
    </location>
</feature>
<dbReference type="RefSeq" id="WP_092050061.1">
    <property type="nucleotide sequence ID" value="NZ_FOQD01000007.1"/>
</dbReference>
<protein>
    <submittedName>
        <fullName evidence="4">Uncharacterized protein</fullName>
    </submittedName>
</protein>
<keyword evidence="5" id="KW-1185">Reference proteome</keyword>
<gene>
    <name evidence="4" type="ORF">SAMN05421753_107180</name>
</gene>
<dbReference type="OrthoDB" id="230112at2"/>
<dbReference type="STRING" id="1576369.SAMN05421753_107180"/>
<evidence type="ECO:0000313" key="5">
    <source>
        <dbReference type="Proteomes" id="UP000199518"/>
    </source>
</evidence>
<keyword evidence="3" id="KW-0812">Transmembrane</keyword>
<feature type="transmembrane region" description="Helical" evidence="3">
    <location>
        <begin position="7"/>
        <end position="31"/>
    </location>
</feature>